<dbReference type="Proteomes" id="UP001060215">
    <property type="component" value="Chromosome 6"/>
</dbReference>
<evidence type="ECO:0000313" key="1">
    <source>
        <dbReference type="EMBL" id="KAI8024332.1"/>
    </source>
</evidence>
<reference evidence="1 2" key="1">
    <citation type="journal article" date="2022" name="Plant J.">
        <title>Chromosome-level genome of Camellia lanceoleosa provides a valuable resource for understanding genome evolution and self-incompatibility.</title>
        <authorList>
            <person name="Gong W."/>
            <person name="Xiao S."/>
            <person name="Wang L."/>
            <person name="Liao Z."/>
            <person name="Chang Y."/>
            <person name="Mo W."/>
            <person name="Hu G."/>
            <person name="Li W."/>
            <person name="Zhao G."/>
            <person name="Zhu H."/>
            <person name="Hu X."/>
            <person name="Ji K."/>
            <person name="Xiang X."/>
            <person name="Song Q."/>
            <person name="Yuan D."/>
            <person name="Jin S."/>
            <person name="Zhang L."/>
        </authorList>
    </citation>
    <scope>NUCLEOTIDE SEQUENCE [LARGE SCALE GENOMIC DNA]</scope>
    <source>
        <strain evidence="1">SQ_2022a</strain>
    </source>
</reference>
<gene>
    <name evidence="1" type="ORF">LOK49_LG03G01076</name>
</gene>
<protein>
    <submittedName>
        <fullName evidence="1">Uncharacterized protein</fullName>
    </submittedName>
</protein>
<proteinExistence type="predicted"/>
<sequence length="697" mass="79516">MGDTAIDSLLENLKWIKANFDLRPTIDLLYKVYNRIKGLELFRKREHEFYLYHGISLCKRFEDVSLRMKVVGSRLSHWCQPMPLVAHTDSCHSNLADFTHAIEEIKQIVVVVTEIYDDLSERNPMWNWEDPTMWRWKEDPTIIDKFHVSSNLHHLIVKCEACLIYGGMNQLGTLCKHLQIMRSLLKGMLMKHYQHDQVQYLVKRVGVVASELESVVSNQAHLENSSYFQMHAFFSKINGVMEDIKAIMEGLIDIYDKMHDIEVLQGGKSSDTSGSSRTITTMVEDEFVVGFDDEAMTIKEQLAGGMKQLEVVSIIGMPGLDGTPLHVDPTFVKPYAPVSKSHVDSTFYSSVSKNRVSSERMRYLSEVFQDRDALKEREKLLFRNNCFDLNPTYESLPQTFILLRVLDLSCRNDLLTGTPNLRKLGFRGHLISMSGDLELPDLSCLIHLETLKLDNRAPVRSSALQLDGVCLSNAQLVLPTNLKSLTLRGTRIKWREMWMIGLLHNLEVLKLEINACQGPRWETTDGGFHQLKFLKFKLLSVERWITSSAHFPSLQHLVIENCVLLEEIPSGVGDILTLQIIEMKQKAQKVGQKKNEDAISSCGVLISWFLASKSGGRICFQNCFRRLHMKLRSWEIDQHTKTTVPPFSISNDDDRISVSPTLSIMAVFGTLNLALASLRIRRSHISPSLTTMIEHPI</sequence>
<name>A0ACC0IEK2_9ERIC</name>
<accession>A0ACC0IEK2</accession>
<keyword evidence="2" id="KW-1185">Reference proteome</keyword>
<dbReference type="EMBL" id="CM045763">
    <property type="protein sequence ID" value="KAI8024332.1"/>
    <property type="molecule type" value="Genomic_DNA"/>
</dbReference>
<comment type="caution">
    <text evidence="1">The sequence shown here is derived from an EMBL/GenBank/DDBJ whole genome shotgun (WGS) entry which is preliminary data.</text>
</comment>
<evidence type="ECO:0000313" key="2">
    <source>
        <dbReference type="Proteomes" id="UP001060215"/>
    </source>
</evidence>
<organism evidence="1 2">
    <name type="scientific">Camellia lanceoleosa</name>
    <dbReference type="NCBI Taxonomy" id="1840588"/>
    <lineage>
        <taxon>Eukaryota</taxon>
        <taxon>Viridiplantae</taxon>
        <taxon>Streptophyta</taxon>
        <taxon>Embryophyta</taxon>
        <taxon>Tracheophyta</taxon>
        <taxon>Spermatophyta</taxon>
        <taxon>Magnoliopsida</taxon>
        <taxon>eudicotyledons</taxon>
        <taxon>Gunneridae</taxon>
        <taxon>Pentapetalae</taxon>
        <taxon>asterids</taxon>
        <taxon>Ericales</taxon>
        <taxon>Theaceae</taxon>
        <taxon>Camellia</taxon>
    </lineage>
</organism>